<dbReference type="AlphaFoldDB" id="A0A1L3FDX5"/>
<accession>A0A1L3FDX5</accession>
<name>A0A1L3FDX5_BRAJP</name>
<dbReference type="Proteomes" id="UP000181962">
    <property type="component" value="Chromosome"/>
</dbReference>
<proteinExistence type="predicted"/>
<protein>
    <submittedName>
        <fullName evidence="1">Uncharacterized protein</fullName>
    </submittedName>
</protein>
<evidence type="ECO:0000313" key="1">
    <source>
        <dbReference type="EMBL" id="APG11490.1"/>
    </source>
</evidence>
<reference evidence="1 2" key="1">
    <citation type="submission" date="2016-11" db="EMBL/GenBank/DDBJ databases">
        <title>Complete Genome Sequence of Bradyrhizobium sp. strain J5, an isolated from soybean nodule in Hokkaido.</title>
        <authorList>
            <person name="Kanehara K."/>
        </authorList>
    </citation>
    <scope>NUCLEOTIDE SEQUENCE [LARGE SCALE GENOMIC DNA]</scope>
    <source>
        <strain evidence="1 2">J5</strain>
    </source>
</reference>
<evidence type="ECO:0000313" key="2">
    <source>
        <dbReference type="Proteomes" id="UP000181962"/>
    </source>
</evidence>
<dbReference type="EMBL" id="CP017637">
    <property type="protein sequence ID" value="APG11490.1"/>
    <property type="molecule type" value="Genomic_DNA"/>
</dbReference>
<gene>
    <name evidence="1" type="ORF">BKD09_24460</name>
</gene>
<dbReference type="RefSeq" id="WP_071913266.1">
    <property type="nucleotide sequence ID" value="NZ_CP017637.1"/>
</dbReference>
<sequence length="99" mass="11543">MALTLDKEQKLERAELIGFFESDQAMWEELVKQSHTFLKSNFPPESQIRPDDVAKALEPIVEVHEGLRDFLSANKLTQKYWIGYFTELIIDRTWAAITD</sequence>
<organism evidence="1 2">
    <name type="scientific">Bradyrhizobium japonicum</name>
    <dbReference type="NCBI Taxonomy" id="375"/>
    <lineage>
        <taxon>Bacteria</taxon>
        <taxon>Pseudomonadati</taxon>
        <taxon>Pseudomonadota</taxon>
        <taxon>Alphaproteobacteria</taxon>
        <taxon>Hyphomicrobiales</taxon>
        <taxon>Nitrobacteraceae</taxon>
        <taxon>Bradyrhizobium</taxon>
    </lineage>
</organism>
<dbReference type="OrthoDB" id="8480479at2"/>